<evidence type="ECO:0000256" key="2">
    <source>
        <dbReference type="ARBA" id="ARBA00022980"/>
    </source>
</evidence>
<dbReference type="GO" id="GO:0006412">
    <property type="term" value="P:translation"/>
    <property type="evidence" value="ECO:0007669"/>
    <property type="project" value="InterPro"/>
</dbReference>
<dbReference type="GO" id="GO:1990904">
    <property type="term" value="C:ribonucleoprotein complex"/>
    <property type="evidence" value="ECO:0007669"/>
    <property type="project" value="UniProtKB-KW"/>
</dbReference>
<evidence type="ECO:0000313" key="5">
    <source>
        <dbReference type="EMBL" id="VAW31343.1"/>
    </source>
</evidence>
<dbReference type="Pfam" id="PF00410">
    <property type="entry name" value="Ribosomal_S8"/>
    <property type="match status" value="1"/>
</dbReference>
<dbReference type="InterPro" id="IPR000630">
    <property type="entry name" value="Ribosomal_uS8"/>
</dbReference>
<organism evidence="5">
    <name type="scientific">hydrothermal vent metagenome</name>
    <dbReference type="NCBI Taxonomy" id="652676"/>
    <lineage>
        <taxon>unclassified sequences</taxon>
        <taxon>metagenomes</taxon>
        <taxon>ecological metagenomes</taxon>
    </lineage>
</organism>
<comment type="similarity">
    <text evidence="1">Belongs to the universal ribosomal protein uS8 family.</text>
</comment>
<dbReference type="InterPro" id="IPR035987">
    <property type="entry name" value="Ribosomal_uS8_sf"/>
</dbReference>
<feature type="non-terminal residue" evidence="5">
    <location>
        <position position="23"/>
    </location>
</feature>
<dbReference type="SUPFAM" id="SSF56047">
    <property type="entry name" value="Ribosomal protein S8"/>
    <property type="match status" value="1"/>
</dbReference>
<keyword evidence="2 5" id="KW-0689">Ribosomal protein</keyword>
<dbReference type="Gene3D" id="3.30.1370.30">
    <property type="match status" value="1"/>
</dbReference>
<keyword evidence="3" id="KW-0687">Ribonucleoprotein</keyword>
<evidence type="ECO:0000256" key="1">
    <source>
        <dbReference type="ARBA" id="ARBA00006471"/>
    </source>
</evidence>
<name>A0A3B0USS9_9ZZZZ</name>
<evidence type="ECO:0000256" key="3">
    <source>
        <dbReference type="ARBA" id="ARBA00023274"/>
    </source>
</evidence>
<dbReference type="GO" id="GO:0005840">
    <property type="term" value="C:ribosome"/>
    <property type="evidence" value="ECO:0007669"/>
    <property type="project" value="UniProtKB-KW"/>
</dbReference>
<feature type="region of interest" description="Disordered" evidence="4">
    <location>
        <begin position="1"/>
        <end position="23"/>
    </location>
</feature>
<dbReference type="GO" id="GO:0003735">
    <property type="term" value="F:structural constituent of ribosome"/>
    <property type="evidence" value="ECO:0007669"/>
    <property type="project" value="InterPro"/>
</dbReference>
<reference evidence="5" key="1">
    <citation type="submission" date="2018-06" db="EMBL/GenBank/DDBJ databases">
        <authorList>
            <person name="Zhirakovskaya E."/>
        </authorList>
    </citation>
    <scope>NUCLEOTIDE SEQUENCE</scope>
</reference>
<protein>
    <submittedName>
        <fullName evidence="5">SSU ribosomal protein S8p (S15Ae)</fullName>
    </submittedName>
</protein>
<evidence type="ECO:0000256" key="4">
    <source>
        <dbReference type="SAM" id="MobiDB-lite"/>
    </source>
</evidence>
<sequence>MSMSDPIADMLTRIRNAQMREHK</sequence>
<accession>A0A3B0USS9</accession>
<gene>
    <name evidence="5" type="ORF">MNBD_CHLOROFLEXI01-5273</name>
</gene>
<dbReference type="AlphaFoldDB" id="A0A3B0USS9"/>
<dbReference type="EMBL" id="UOEU01000202">
    <property type="protein sequence ID" value="VAW31343.1"/>
    <property type="molecule type" value="Genomic_DNA"/>
</dbReference>
<proteinExistence type="inferred from homology"/>